<name>A0A098RZ41_9BACT</name>
<sequence length="321" mass="34059">MMVLIFAETQKGKFKKAAYELAYYGYQTAQALGTECAALVLGTAEGAEELGKYGASKVYHVTDTALDTFDSQAYTKVIAAAAEKAGANVVIVGHTSTGKSLLGRLAVRMNAGSVPAVNAIPTVEGGTFKVRKPVFSGKAFADYEVKSENKVLSLMGNSLQPQEVGEPASVEALDVEVPAAQVTVKEVKRMEGRTPLPEAELVVSAGRGMKGPENWGIIEELAETMGATTACSRPVADADWRPHHEHVGQTGVAIRPNLYFAIGISGAIQHLAGVNSSKTIVVINKDPEAPFFKAADYGVVGDLFDVVPRLNEAMKKFKAEN</sequence>
<feature type="binding site" evidence="3">
    <location>
        <position position="284"/>
    </location>
    <ligand>
        <name>FAD</name>
        <dbReference type="ChEBI" id="CHEBI:57692"/>
    </ligand>
</feature>
<dbReference type="GO" id="GO:0033539">
    <property type="term" value="P:fatty acid beta-oxidation using acyl-CoA dehydrogenase"/>
    <property type="evidence" value="ECO:0007669"/>
    <property type="project" value="TreeGrafter"/>
</dbReference>
<dbReference type="SUPFAM" id="SSF52467">
    <property type="entry name" value="DHS-like NAD/FAD-binding domain"/>
    <property type="match status" value="1"/>
</dbReference>
<reference evidence="5 6" key="1">
    <citation type="journal article" date="2014" name="Int. J. Syst. Evol. Microbiol.">
        <title>Phaeodactylibacter xiamenensis gen. nov., sp. nov., a member of the family Saprospiraceae isolated from the marine alga Phaeodactylum tricornutum.</title>
        <authorList>
            <person name="Chen Z.Jr."/>
            <person name="Lei X."/>
            <person name="Lai Q."/>
            <person name="Li Y."/>
            <person name="Zhang B."/>
            <person name="Zhang J."/>
            <person name="Zhang H."/>
            <person name="Yang L."/>
            <person name="Zheng W."/>
            <person name="Tian Y."/>
            <person name="Yu Z."/>
            <person name="Xu H.Jr."/>
            <person name="Zheng T."/>
        </authorList>
    </citation>
    <scope>NUCLEOTIDE SEQUENCE [LARGE SCALE GENOMIC DNA]</scope>
    <source>
        <strain evidence="5 6">KD52</strain>
    </source>
</reference>
<dbReference type="Gene3D" id="3.40.50.1220">
    <property type="entry name" value="TPP-binding domain"/>
    <property type="match status" value="1"/>
</dbReference>
<dbReference type="GO" id="GO:0050660">
    <property type="term" value="F:flavin adenine dinucleotide binding"/>
    <property type="evidence" value="ECO:0007669"/>
    <property type="project" value="InterPro"/>
</dbReference>
<keyword evidence="2" id="KW-0813">Transport</keyword>
<dbReference type="EMBL" id="JPOS01000092">
    <property type="protein sequence ID" value="KGE85180.1"/>
    <property type="molecule type" value="Genomic_DNA"/>
</dbReference>
<evidence type="ECO:0000256" key="3">
    <source>
        <dbReference type="PIRSR" id="PIRSR000089-1"/>
    </source>
</evidence>
<feature type="binding site" evidence="3">
    <location>
        <position position="207"/>
    </location>
    <ligand>
        <name>FAD</name>
        <dbReference type="ChEBI" id="CHEBI:57692"/>
    </ligand>
</feature>
<accession>A0A098RZ41</accession>
<evidence type="ECO:0000256" key="2">
    <source>
        <dbReference type="ARBA" id="ARBA00022982"/>
    </source>
</evidence>
<comment type="similarity">
    <text evidence="1">Belongs to the ETF alpha-subunit/FixB family.</text>
</comment>
<dbReference type="Pfam" id="PF00766">
    <property type="entry name" value="ETF_alpha"/>
    <property type="match status" value="1"/>
</dbReference>
<dbReference type="GO" id="GO:0009055">
    <property type="term" value="F:electron transfer activity"/>
    <property type="evidence" value="ECO:0007669"/>
    <property type="project" value="InterPro"/>
</dbReference>
<proteinExistence type="inferred from homology"/>
<dbReference type="PIRSF" id="PIRSF000089">
    <property type="entry name" value="Electra_flavoP_a"/>
    <property type="match status" value="1"/>
</dbReference>
<comment type="cofactor">
    <cofactor evidence="3">
        <name>FAD</name>
        <dbReference type="ChEBI" id="CHEBI:57692"/>
    </cofactor>
    <text evidence="3">Binds 1 FAD per dimer.</text>
</comment>
<dbReference type="SMART" id="SM00893">
    <property type="entry name" value="ETF"/>
    <property type="match status" value="1"/>
</dbReference>
<dbReference type="Proteomes" id="UP000029736">
    <property type="component" value="Unassembled WGS sequence"/>
</dbReference>
<comment type="caution">
    <text evidence="5">The sequence shown here is derived from an EMBL/GenBank/DDBJ whole genome shotgun (WGS) entry which is preliminary data.</text>
</comment>
<feature type="binding site" evidence="3">
    <location>
        <begin position="263"/>
        <end position="270"/>
    </location>
    <ligand>
        <name>FAD</name>
        <dbReference type="ChEBI" id="CHEBI:57692"/>
    </ligand>
</feature>
<dbReference type="STRING" id="1524460.IX84_29315"/>
<feature type="binding site" evidence="3">
    <location>
        <begin position="232"/>
        <end position="233"/>
    </location>
    <ligand>
        <name>FAD</name>
        <dbReference type="ChEBI" id="CHEBI:57692"/>
    </ligand>
</feature>
<gene>
    <name evidence="5" type="ORF">IX84_29315</name>
</gene>
<dbReference type="InterPro" id="IPR001308">
    <property type="entry name" value="ETF_a/FixB"/>
</dbReference>
<dbReference type="SUPFAM" id="SSF52402">
    <property type="entry name" value="Adenine nucleotide alpha hydrolases-like"/>
    <property type="match status" value="1"/>
</dbReference>
<dbReference type="InterPro" id="IPR014729">
    <property type="entry name" value="Rossmann-like_a/b/a_fold"/>
</dbReference>
<dbReference type="OrthoDB" id="9770286at2"/>
<dbReference type="AlphaFoldDB" id="A0A098RZ41"/>
<dbReference type="InterPro" id="IPR014731">
    <property type="entry name" value="ETF_asu_C"/>
</dbReference>
<dbReference type="PANTHER" id="PTHR43153:SF1">
    <property type="entry name" value="ELECTRON TRANSFER FLAVOPROTEIN SUBUNIT ALPHA, MITOCHONDRIAL"/>
    <property type="match status" value="1"/>
</dbReference>
<evidence type="ECO:0000313" key="6">
    <source>
        <dbReference type="Proteomes" id="UP000029736"/>
    </source>
</evidence>
<feature type="domain" description="Electron transfer flavoprotein alpha/beta-subunit N-terminal" evidence="4">
    <location>
        <begin position="3"/>
        <end position="194"/>
    </location>
</feature>
<dbReference type="Pfam" id="PF01012">
    <property type="entry name" value="ETF"/>
    <property type="match status" value="1"/>
</dbReference>
<organism evidence="5 6">
    <name type="scientific">Phaeodactylibacter xiamenensis</name>
    <dbReference type="NCBI Taxonomy" id="1524460"/>
    <lineage>
        <taxon>Bacteria</taxon>
        <taxon>Pseudomonadati</taxon>
        <taxon>Bacteroidota</taxon>
        <taxon>Saprospiria</taxon>
        <taxon>Saprospirales</taxon>
        <taxon>Haliscomenobacteraceae</taxon>
        <taxon>Phaeodactylibacter</taxon>
    </lineage>
</organism>
<keyword evidence="3" id="KW-0274">FAD</keyword>
<keyword evidence="3" id="KW-0285">Flavoprotein</keyword>
<evidence type="ECO:0000259" key="4">
    <source>
        <dbReference type="SMART" id="SM00893"/>
    </source>
</evidence>
<evidence type="ECO:0000313" key="5">
    <source>
        <dbReference type="EMBL" id="KGE85180.1"/>
    </source>
</evidence>
<dbReference type="InterPro" id="IPR014730">
    <property type="entry name" value="ETF_a/b_N"/>
</dbReference>
<keyword evidence="2" id="KW-0249">Electron transport</keyword>
<keyword evidence="6" id="KW-1185">Reference proteome</keyword>
<dbReference type="InterPro" id="IPR029035">
    <property type="entry name" value="DHS-like_NAD/FAD-binding_dom"/>
</dbReference>
<protein>
    <submittedName>
        <fullName evidence="5">Electron transfer flavoprotein subunit alpha</fullName>
    </submittedName>
</protein>
<evidence type="ECO:0000256" key="1">
    <source>
        <dbReference type="ARBA" id="ARBA00005817"/>
    </source>
</evidence>
<dbReference type="PANTHER" id="PTHR43153">
    <property type="entry name" value="ELECTRON TRANSFER FLAVOPROTEIN ALPHA"/>
    <property type="match status" value="1"/>
</dbReference>
<dbReference type="Gene3D" id="3.40.50.620">
    <property type="entry name" value="HUPs"/>
    <property type="match status" value="1"/>
</dbReference>